<dbReference type="Proteomes" id="UP000789524">
    <property type="component" value="Unassembled WGS sequence"/>
</dbReference>
<reference evidence="1" key="1">
    <citation type="submission" date="2021-09" db="EMBL/GenBank/DDBJ databases">
        <authorList>
            <person name="Martin H S."/>
        </authorList>
    </citation>
    <scope>NUCLEOTIDE SEQUENCE</scope>
</reference>
<evidence type="ECO:0000313" key="2">
    <source>
        <dbReference type="Proteomes" id="UP000789524"/>
    </source>
</evidence>
<dbReference type="EMBL" id="CAKASE010000049">
    <property type="protein sequence ID" value="CAG9563477.1"/>
    <property type="molecule type" value="Genomic_DNA"/>
</dbReference>
<keyword evidence="2" id="KW-1185">Reference proteome</keyword>
<sequence length="87" mass="9602">MGRGRIRSPSAATDRRGPDRSALTMSYSVRSMPTFLAEYSTVLLTFSPCFSMMPVNSKSVAKCSCSLSFICIRKRDISALVLSSIWL</sequence>
<organism evidence="1 2">
    <name type="scientific">Danaus chrysippus</name>
    <name type="common">African queen</name>
    <dbReference type="NCBI Taxonomy" id="151541"/>
    <lineage>
        <taxon>Eukaryota</taxon>
        <taxon>Metazoa</taxon>
        <taxon>Ecdysozoa</taxon>
        <taxon>Arthropoda</taxon>
        <taxon>Hexapoda</taxon>
        <taxon>Insecta</taxon>
        <taxon>Pterygota</taxon>
        <taxon>Neoptera</taxon>
        <taxon>Endopterygota</taxon>
        <taxon>Lepidoptera</taxon>
        <taxon>Glossata</taxon>
        <taxon>Ditrysia</taxon>
        <taxon>Papilionoidea</taxon>
        <taxon>Nymphalidae</taxon>
        <taxon>Danainae</taxon>
        <taxon>Danaini</taxon>
        <taxon>Danaina</taxon>
        <taxon>Danaus</taxon>
        <taxon>Anosia</taxon>
    </lineage>
</organism>
<evidence type="ECO:0000313" key="1">
    <source>
        <dbReference type="EMBL" id="CAG9563477.1"/>
    </source>
</evidence>
<dbReference type="AlphaFoldDB" id="A0A8J2QM55"/>
<protein>
    <submittedName>
        <fullName evidence="1">(African queen) hypothetical protein</fullName>
    </submittedName>
</protein>
<gene>
    <name evidence="1" type="ORF">DCHRY22_LOCUS4613</name>
</gene>
<name>A0A8J2QM55_9NEOP</name>
<accession>A0A8J2QM55</accession>
<comment type="caution">
    <text evidence="1">The sequence shown here is derived from an EMBL/GenBank/DDBJ whole genome shotgun (WGS) entry which is preliminary data.</text>
</comment>
<proteinExistence type="predicted"/>